<proteinExistence type="predicted"/>
<accession>A0ACC1U6P5</accession>
<dbReference type="Proteomes" id="UP001163835">
    <property type="component" value="Unassembled WGS sequence"/>
</dbReference>
<organism evidence="1 2">
    <name type="scientific">Lentinula aff. lateritia</name>
    <dbReference type="NCBI Taxonomy" id="2804960"/>
    <lineage>
        <taxon>Eukaryota</taxon>
        <taxon>Fungi</taxon>
        <taxon>Dikarya</taxon>
        <taxon>Basidiomycota</taxon>
        <taxon>Agaricomycotina</taxon>
        <taxon>Agaricomycetes</taxon>
        <taxon>Agaricomycetidae</taxon>
        <taxon>Agaricales</taxon>
        <taxon>Marasmiineae</taxon>
        <taxon>Omphalotaceae</taxon>
        <taxon>Lentinula</taxon>
    </lineage>
</organism>
<comment type="caution">
    <text evidence="1">The sequence shown here is derived from an EMBL/GenBank/DDBJ whole genome shotgun (WGS) entry which is preliminary data.</text>
</comment>
<sequence>YEMLVDKHAQRWNVRSEFVPQTFFGQLQHIYLICFDTPCPDLGLQEPTTLIMAQIRECKVSDKNIPELNFHFYSTNGQIHVTNITSMQCVIGQVPCGQNEWCIIDRSGVLGHAFFFSKMKID</sequence>
<name>A0ACC1U6P5_9AGAR</name>
<protein>
    <submittedName>
        <fullName evidence="1">Uncharacterized protein</fullName>
    </submittedName>
</protein>
<reference evidence="1" key="1">
    <citation type="submission" date="2022-09" db="EMBL/GenBank/DDBJ databases">
        <title>A Global Phylogenomic Analysis of the Shiitake Genus Lentinula.</title>
        <authorList>
            <consortium name="DOE Joint Genome Institute"/>
            <person name="Sierra-Patev S."/>
            <person name="Min B."/>
            <person name="Naranjo-Ortiz M."/>
            <person name="Looney B."/>
            <person name="Konkel Z."/>
            <person name="Slot J.C."/>
            <person name="Sakamoto Y."/>
            <person name="Steenwyk J.L."/>
            <person name="Rokas A."/>
            <person name="Carro J."/>
            <person name="Camarero S."/>
            <person name="Ferreira P."/>
            <person name="Molpeceres G."/>
            <person name="Ruiz-Duenas F.J."/>
            <person name="Serrano A."/>
            <person name="Henrissat B."/>
            <person name="Drula E."/>
            <person name="Hughes K.W."/>
            <person name="Mata J.L."/>
            <person name="Ishikawa N.K."/>
            <person name="Vargas-Isla R."/>
            <person name="Ushijima S."/>
            <person name="Smith C.A."/>
            <person name="Ahrendt S."/>
            <person name="Andreopoulos W."/>
            <person name="He G."/>
            <person name="Labutti K."/>
            <person name="Lipzen A."/>
            <person name="Ng V."/>
            <person name="Riley R."/>
            <person name="Sandor L."/>
            <person name="Barry K."/>
            <person name="Martinez A.T."/>
            <person name="Xiao Y."/>
            <person name="Gibbons J.G."/>
            <person name="Terashima K."/>
            <person name="Grigoriev I.V."/>
            <person name="Hibbett D.S."/>
        </authorList>
    </citation>
    <scope>NUCLEOTIDE SEQUENCE</scope>
    <source>
        <strain evidence="1">TMI1499</strain>
    </source>
</reference>
<keyword evidence="2" id="KW-1185">Reference proteome</keyword>
<evidence type="ECO:0000313" key="2">
    <source>
        <dbReference type="Proteomes" id="UP001163835"/>
    </source>
</evidence>
<evidence type="ECO:0000313" key="1">
    <source>
        <dbReference type="EMBL" id="KAJ3812271.1"/>
    </source>
</evidence>
<gene>
    <name evidence="1" type="ORF">F5876DRAFT_37735</name>
</gene>
<feature type="non-terminal residue" evidence="1">
    <location>
        <position position="1"/>
    </location>
</feature>
<dbReference type="EMBL" id="MU795028">
    <property type="protein sequence ID" value="KAJ3812271.1"/>
    <property type="molecule type" value="Genomic_DNA"/>
</dbReference>